<gene>
    <name evidence="1" type="ORF">BSTOLATCC_MIC74</name>
</gene>
<evidence type="ECO:0008006" key="3">
    <source>
        <dbReference type="Google" id="ProtNLM"/>
    </source>
</evidence>
<sequence length="71" mass="7555">MASGQMTSIPLSIALVDHDRNVAKTDNSSQAELQPTDSLTTIGGITKVTAVQGVFYFDEFIIVGTLGIKLK</sequence>
<dbReference type="AlphaFoldDB" id="A0AAU9I452"/>
<dbReference type="Proteomes" id="UP001162131">
    <property type="component" value="Unassembled WGS sequence"/>
</dbReference>
<comment type="caution">
    <text evidence="1">The sequence shown here is derived from an EMBL/GenBank/DDBJ whole genome shotgun (WGS) entry which is preliminary data.</text>
</comment>
<accession>A0AAU9I452</accession>
<evidence type="ECO:0000313" key="1">
    <source>
        <dbReference type="EMBL" id="CAG9309859.1"/>
    </source>
</evidence>
<dbReference type="EMBL" id="CAJZBQ010000001">
    <property type="protein sequence ID" value="CAG9309859.1"/>
    <property type="molecule type" value="Genomic_DNA"/>
</dbReference>
<evidence type="ECO:0000313" key="2">
    <source>
        <dbReference type="Proteomes" id="UP001162131"/>
    </source>
</evidence>
<keyword evidence="2" id="KW-1185">Reference proteome</keyword>
<organism evidence="1 2">
    <name type="scientific">Blepharisma stoltei</name>
    <dbReference type="NCBI Taxonomy" id="1481888"/>
    <lineage>
        <taxon>Eukaryota</taxon>
        <taxon>Sar</taxon>
        <taxon>Alveolata</taxon>
        <taxon>Ciliophora</taxon>
        <taxon>Postciliodesmatophora</taxon>
        <taxon>Heterotrichea</taxon>
        <taxon>Heterotrichida</taxon>
        <taxon>Blepharismidae</taxon>
        <taxon>Blepharisma</taxon>
    </lineage>
</organism>
<reference evidence="1" key="1">
    <citation type="submission" date="2021-09" db="EMBL/GenBank/DDBJ databases">
        <authorList>
            <consortium name="AG Swart"/>
            <person name="Singh M."/>
            <person name="Singh A."/>
            <person name="Seah K."/>
            <person name="Emmerich C."/>
        </authorList>
    </citation>
    <scope>NUCLEOTIDE SEQUENCE</scope>
    <source>
        <strain evidence="1">ATCC30299</strain>
    </source>
</reference>
<name>A0AAU9I452_9CILI</name>
<protein>
    <recommendedName>
        <fullName evidence="3">Dirigent protein</fullName>
    </recommendedName>
</protein>
<proteinExistence type="predicted"/>